<dbReference type="RefSeq" id="XP_024716184.1">
    <property type="nucleotide sequence ID" value="XM_024856585.1"/>
</dbReference>
<dbReference type="Proteomes" id="UP000241107">
    <property type="component" value="Unassembled WGS sequence"/>
</dbReference>
<keyword evidence="1" id="KW-0175">Coiled coil</keyword>
<keyword evidence="4" id="KW-1185">Reference proteome</keyword>
<dbReference type="AlphaFoldDB" id="A0A2P7YZU6"/>
<proteinExistence type="predicted"/>
<evidence type="ECO:0000313" key="3">
    <source>
        <dbReference type="EMBL" id="PSK41485.1"/>
    </source>
</evidence>
<comment type="caution">
    <text evidence="3">The sequence shown here is derived from an EMBL/GenBank/DDBJ whole genome shotgun (WGS) entry which is preliminary data.</text>
</comment>
<evidence type="ECO:0000256" key="2">
    <source>
        <dbReference type="SAM" id="MobiDB-lite"/>
    </source>
</evidence>
<organism evidence="3 4">
    <name type="scientific">Candidozyma pseudohaemuli</name>
    <dbReference type="NCBI Taxonomy" id="418784"/>
    <lineage>
        <taxon>Eukaryota</taxon>
        <taxon>Fungi</taxon>
        <taxon>Dikarya</taxon>
        <taxon>Ascomycota</taxon>
        <taxon>Saccharomycotina</taxon>
        <taxon>Pichiomycetes</taxon>
        <taxon>Metschnikowiaceae</taxon>
        <taxon>Candidozyma</taxon>
    </lineage>
</organism>
<dbReference type="STRING" id="418784.A0A2P7YZU6"/>
<accession>A0A2P7YZU6</accession>
<evidence type="ECO:0000313" key="4">
    <source>
        <dbReference type="Proteomes" id="UP000241107"/>
    </source>
</evidence>
<sequence>MSDDAEDFESINLASVAIDTKPLSLLGAVPESSDDGLDPNDFLTQNQTELPQASEYLDKNATDGTVPGDDRSASQLTSHLYESTLRDSMSPSVFRADDLLSYDTESGWQTRQEFELLLRFLLDKLDTLKKEMKRDMLLHKQFLSEGSDCKQIREIIGDRFLQMSENYYALNEIYNKESTMLRGFLQHLEKWDSKRSKILNRVKSIKSDGHNFGVKLADLLRKRNDIDNEIEDLENRLKILRENKVVVENEIDEASSVLESKSAKYVNLFRELEKQGEGVITGFLLSSGLPQNDLQVLLRRHPVEAAFRYKTPEPKLAPPDAAVYPSRQTNNSVPDIKQPEPQSKPQLNVMGAQAFEVNEEELPNFAEKTAYEKGYEKGNEQLAKVKERVSTIIEAMFRPQEQPRLQHKNVDDQLNTITDMIDLVPIVELLSHRIGAFEDLCVVSSKLSAQLHHDGESWRSIALTLSGKEEKLLEILSHSTPMTKEVKETLISSFEATKRLYEEQTSSQTTDGLLRYLRILVHREMKAIASTLESMGDASYLSRVSSLESSVDEDMLSLDTPIRPLLKFKMTNQGYKPAAVTIADTIKENIDGQNLLRNKSLYEKSLKDLKNE</sequence>
<feature type="region of interest" description="Disordered" evidence="2">
    <location>
        <begin position="55"/>
        <end position="74"/>
    </location>
</feature>
<dbReference type="OrthoDB" id="3993941at2759"/>
<dbReference type="VEuPathDB" id="FungiDB:C7M61_001168"/>
<gene>
    <name evidence="3" type="ORF">C7M61_001168</name>
</gene>
<protein>
    <submittedName>
        <fullName evidence="3">Uncharacterized protein</fullName>
    </submittedName>
</protein>
<reference evidence="3 4" key="1">
    <citation type="submission" date="2018-03" db="EMBL/GenBank/DDBJ databases">
        <title>Candida pseudohaemulonii genome assembly and annotation.</title>
        <authorList>
            <person name="Munoz J.F."/>
            <person name="Gade L.G."/>
            <person name="Chow N.A."/>
            <person name="Litvintseva A.P."/>
            <person name="Loparev V.N."/>
            <person name="Cuomo C.A."/>
        </authorList>
    </citation>
    <scope>NUCLEOTIDE SEQUENCE [LARGE SCALE GENOMIC DNA]</scope>
    <source>
        <strain evidence="3 4">B12108</strain>
    </source>
</reference>
<name>A0A2P7YZU6_9ASCO</name>
<dbReference type="EMBL" id="PYFQ01000001">
    <property type="protein sequence ID" value="PSK41485.1"/>
    <property type="molecule type" value="Genomic_DNA"/>
</dbReference>
<dbReference type="GeneID" id="36564559"/>
<evidence type="ECO:0000256" key="1">
    <source>
        <dbReference type="SAM" id="Coils"/>
    </source>
</evidence>
<feature type="coiled-coil region" evidence="1">
    <location>
        <begin position="216"/>
        <end position="257"/>
    </location>
</feature>